<evidence type="ECO:0000256" key="7">
    <source>
        <dbReference type="ARBA" id="ARBA00022840"/>
    </source>
</evidence>
<dbReference type="Proteomes" id="UP000631114">
    <property type="component" value="Unassembled WGS sequence"/>
</dbReference>
<dbReference type="GO" id="GO:0002161">
    <property type="term" value="F:aminoacyl-tRNA deacylase activity"/>
    <property type="evidence" value="ECO:0007669"/>
    <property type="project" value="InterPro"/>
</dbReference>
<name>A0A835HX79_9MAGN</name>
<dbReference type="InterPro" id="IPR009008">
    <property type="entry name" value="Val/Leu/Ile-tRNA-synth_edit"/>
</dbReference>
<dbReference type="GO" id="GO:0016020">
    <property type="term" value="C:membrane"/>
    <property type="evidence" value="ECO:0007669"/>
    <property type="project" value="InterPro"/>
</dbReference>
<sequence length="360" mass="41532">MTFEKRFRQSATFVTSSLMEQGGVPTPSSPAALLKEAIHIISCGYEDKTEWGLEKKPALKAKYGVKDEWILPFEVLPIINIPEFGDKYAKTPTSLATWLPLQWAHQAQSQEDVQVDLLILVLSKLVFQPDFTNVIKEHNMLQEESNNTPEFQPEFLTEAPDKFEMAWLFKYLMSAGRILGGLINVKRELQETMQYPMEHPEKFENFGMICLLQKEFFSMDPLDVLKLYWPKRLQMNVKQTSSLSRVLSCSQCGLERVRLMFENFLTRLGDPHRVLFFDELDSIATQGKFCFENLEHLKQIKLKGKEVLLKAKSKGEDALKRKVYLEALYHYNEDIVQNSQAQSGRCYLAWSSGARGRMPL</sequence>
<dbReference type="GO" id="GO:0012505">
    <property type="term" value="C:endomembrane system"/>
    <property type="evidence" value="ECO:0007669"/>
    <property type="project" value="UniProtKB-SubCell"/>
</dbReference>
<evidence type="ECO:0000256" key="1">
    <source>
        <dbReference type="ARBA" id="ARBA00004308"/>
    </source>
</evidence>
<evidence type="ECO:0000256" key="6">
    <source>
        <dbReference type="ARBA" id="ARBA00022741"/>
    </source>
</evidence>
<dbReference type="InterPro" id="IPR005150">
    <property type="entry name" value="Cellulose_synth"/>
</dbReference>
<dbReference type="Gene3D" id="3.90.740.10">
    <property type="entry name" value="Valyl/Leucyl/Isoleucyl-tRNA synthetase, editing domain"/>
    <property type="match status" value="1"/>
</dbReference>
<evidence type="ECO:0000313" key="12">
    <source>
        <dbReference type="EMBL" id="KAF9608615.1"/>
    </source>
</evidence>
<dbReference type="GO" id="GO:0004812">
    <property type="term" value="F:aminoacyl-tRNA ligase activity"/>
    <property type="evidence" value="ECO:0007669"/>
    <property type="project" value="UniProtKB-KW"/>
</dbReference>
<evidence type="ECO:0000256" key="9">
    <source>
        <dbReference type="ARBA" id="ARBA00022989"/>
    </source>
</evidence>
<evidence type="ECO:0000256" key="5">
    <source>
        <dbReference type="ARBA" id="ARBA00022692"/>
    </source>
</evidence>
<dbReference type="GO" id="GO:0005524">
    <property type="term" value="F:ATP binding"/>
    <property type="evidence" value="ECO:0007669"/>
    <property type="project" value="UniProtKB-KW"/>
</dbReference>
<keyword evidence="4" id="KW-0808">Transferase</keyword>
<gene>
    <name evidence="12" type="ORF">IFM89_010100</name>
</gene>
<keyword evidence="9" id="KW-1133">Transmembrane helix</keyword>
<evidence type="ECO:0000256" key="2">
    <source>
        <dbReference type="ARBA" id="ARBA00022598"/>
    </source>
</evidence>
<dbReference type="GO" id="GO:0030244">
    <property type="term" value="P:cellulose biosynthetic process"/>
    <property type="evidence" value="ECO:0007669"/>
    <property type="project" value="InterPro"/>
</dbReference>
<keyword evidence="3" id="KW-0328">Glycosyltransferase</keyword>
<accession>A0A835HX79</accession>
<dbReference type="AlphaFoldDB" id="A0A835HX79"/>
<keyword evidence="11" id="KW-0030">Aminoacyl-tRNA synthetase</keyword>
<comment type="subcellular location">
    <subcellularLocation>
        <location evidence="1">Endomembrane system</location>
    </subcellularLocation>
</comment>
<comment type="caution">
    <text evidence="12">The sequence shown here is derived from an EMBL/GenBank/DDBJ whole genome shotgun (WGS) entry which is preliminary data.</text>
</comment>
<evidence type="ECO:0000313" key="13">
    <source>
        <dbReference type="Proteomes" id="UP000631114"/>
    </source>
</evidence>
<proteinExistence type="predicted"/>
<keyword evidence="6" id="KW-0547">Nucleotide-binding</keyword>
<reference evidence="12 13" key="1">
    <citation type="submission" date="2020-10" db="EMBL/GenBank/DDBJ databases">
        <title>The Coptis chinensis genome and diversification of protoberbering-type alkaloids.</title>
        <authorList>
            <person name="Wang B."/>
            <person name="Shu S."/>
            <person name="Song C."/>
            <person name="Liu Y."/>
        </authorList>
    </citation>
    <scope>NUCLEOTIDE SEQUENCE [LARGE SCALE GENOMIC DNA]</scope>
    <source>
        <strain evidence="12">HL-2020</strain>
        <tissue evidence="12">Leaf</tissue>
    </source>
</reference>
<dbReference type="EMBL" id="JADFTS010000004">
    <property type="protein sequence ID" value="KAF9608615.1"/>
    <property type="molecule type" value="Genomic_DNA"/>
</dbReference>
<evidence type="ECO:0000256" key="4">
    <source>
        <dbReference type="ARBA" id="ARBA00022679"/>
    </source>
</evidence>
<evidence type="ECO:0000256" key="3">
    <source>
        <dbReference type="ARBA" id="ARBA00022676"/>
    </source>
</evidence>
<evidence type="ECO:0000256" key="8">
    <source>
        <dbReference type="ARBA" id="ARBA00022917"/>
    </source>
</evidence>
<protein>
    <submittedName>
        <fullName evidence="12">Uncharacterized protein</fullName>
    </submittedName>
</protein>
<dbReference type="GO" id="GO:0016760">
    <property type="term" value="F:cellulose synthase (UDP-forming) activity"/>
    <property type="evidence" value="ECO:0007669"/>
    <property type="project" value="InterPro"/>
</dbReference>
<dbReference type="OrthoDB" id="1927516at2759"/>
<keyword evidence="10" id="KW-0472">Membrane</keyword>
<organism evidence="12 13">
    <name type="scientific">Coptis chinensis</name>
    <dbReference type="NCBI Taxonomy" id="261450"/>
    <lineage>
        <taxon>Eukaryota</taxon>
        <taxon>Viridiplantae</taxon>
        <taxon>Streptophyta</taxon>
        <taxon>Embryophyta</taxon>
        <taxon>Tracheophyta</taxon>
        <taxon>Spermatophyta</taxon>
        <taxon>Magnoliopsida</taxon>
        <taxon>Ranunculales</taxon>
        <taxon>Ranunculaceae</taxon>
        <taxon>Coptidoideae</taxon>
        <taxon>Coptis</taxon>
    </lineage>
</organism>
<keyword evidence="2" id="KW-0436">Ligase</keyword>
<keyword evidence="13" id="KW-1185">Reference proteome</keyword>
<keyword evidence="8" id="KW-0648">Protein biosynthesis</keyword>
<keyword evidence="5" id="KW-0812">Transmembrane</keyword>
<evidence type="ECO:0000256" key="10">
    <source>
        <dbReference type="ARBA" id="ARBA00023136"/>
    </source>
</evidence>
<evidence type="ECO:0000256" key="11">
    <source>
        <dbReference type="ARBA" id="ARBA00023146"/>
    </source>
</evidence>
<dbReference type="Pfam" id="PF03552">
    <property type="entry name" value="Cellulose_synt"/>
    <property type="match status" value="1"/>
</dbReference>
<dbReference type="GO" id="GO:0006418">
    <property type="term" value="P:tRNA aminoacylation for protein translation"/>
    <property type="evidence" value="ECO:0007669"/>
    <property type="project" value="InterPro"/>
</dbReference>
<keyword evidence="7" id="KW-0067">ATP-binding</keyword>